<evidence type="ECO:0000256" key="1">
    <source>
        <dbReference type="SAM" id="MobiDB-lite"/>
    </source>
</evidence>
<sequence length="85" mass="9474">MKLKPMITNMFGHKKMKKLTIIFLFMLLVILLPNTLHSMPKSTFIKTSLIDNPLESNQPTNTPPTSTGSHPIKNSPASTNISEKP</sequence>
<evidence type="ECO:0000313" key="2">
    <source>
        <dbReference type="EMBL" id="AWM98772.1"/>
    </source>
</evidence>
<keyword evidence="2" id="KW-0496">Mitochondrion</keyword>
<feature type="compositionally biased region" description="Low complexity" evidence="1">
    <location>
        <begin position="56"/>
        <end position="71"/>
    </location>
</feature>
<organism evidence="2">
    <name type="scientific">Toxolasma pullus</name>
    <dbReference type="NCBI Taxonomy" id="2202388"/>
    <lineage>
        <taxon>Eukaryota</taxon>
        <taxon>Metazoa</taxon>
        <taxon>Spiralia</taxon>
        <taxon>Lophotrochozoa</taxon>
        <taxon>Mollusca</taxon>
        <taxon>Bivalvia</taxon>
        <taxon>Autobranchia</taxon>
        <taxon>Heteroconchia</taxon>
        <taxon>Palaeoheterodonta</taxon>
        <taxon>Unionida</taxon>
        <taxon>Unionoidea</taxon>
        <taxon>Unionidae</taxon>
        <taxon>Ambleminae</taxon>
        <taxon>Lampsilini</taxon>
        <taxon>Toxolasma</taxon>
    </lineage>
</organism>
<proteinExistence type="predicted"/>
<name>A0A4Y1LTP6_9BIVA</name>
<accession>A0A4Y1LTP6</accession>
<dbReference type="EMBL" id="MF326970">
    <property type="protein sequence ID" value="AWM98772.1"/>
    <property type="molecule type" value="Genomic_DNA"/>
</dbReference>
<geneLocation type="mitochondrion" evidence="2"/>
<dbReference type="AlphaFoldDB" id="A0A4Y1LTP6"/>
<feature type="compositionally biased region" description="Polar residues" evidence="1">
    <location>
        <begin position="75"/>
        <end position="85"/>
    </location>
</feature>
<protein>
    <submittedName>
        <fullName evidence="2">Female-specific orf protein</fullName>
    </submittedName>
</protein>
<feature type="region of interest" description="Disordered" evidence="1">
    <location>
        <begin position="52"/>
        <end position="85"/>
    </location>
</feature>
<gene>
    <name evidence="2" type="primary">f-orf</name>
</gene>
<reference evidence="2" key="1">
    <citation type="journal article" date="2018" name="PeerJ">
        <title>Evaluating the utility of the female-specific mitochondrial f-orf gene for population genetic, phylogeographic and systematic studies in freshwater mussels (Bivalvia: Unionida).</title>
        <authorList>
            <person name="Robicheau B.M."/>
            <person name="Chase E.E."/>
            <person name="Hoeh W.R."/>
            <person name="Harris J.L."/>
            <person name="Stewart D.T."/>
            <person name="Breton S."/>
        </authorList>
    </citation>
    <scope>NUCLEOTIDE SEQUENCE</scope>
    <source>
        <strain evidence="2">H3030</strain>
    </source>
</reference>